<accession>A0A2W7N2V2</accession>
<dbReference type="AlphaFoldDB" id="A0A2W7N2V2"/>
<comment type="caution">
    <text evidence="2">The sequence shown here is derived from an EMBL/GenBank/DDBJ whole genome shotgun (WGS) entry which is preliminary data.</text>
</comment>
<dbReference type="Proteomes" id="UP000249239">
    <property type="component" value="Unassembled WGS sequence"/>
</dbReference>
<evidence type="ECO:0000313" key="3">
    <source>
        <dbReference type="Proteomes" id="UP000249239"/>
    </source>
</evidence>
<dbReference type="EMBL" id="QKZK01000043">
    <property type="protein sequence ID" value="PZX11194.1"/>
    <property type="molecule type" value="Genomic_DNA"/>
</dbReference>
<gene>
    <name evidence="2" type="ORF">LX69_03209</name>
</gene>
<keyword evidence="1" id="KW-0472">Membrane</keyword>
<keyword evidence="1" id="KW-0812">Transmembrane</keyword>
<proteinExistence type="predicted"/>
<keyword evidence="1" id="KW-1133">Transmembrane helix</keyword>
<name>A0A2W7N2V2_9BACT</name>
<evidence type="ECO:0000256" key="1">
    <source>
        <dbReference type="SAM" id="Phobius"/>
    </source>
</evidence>
<reference evidence="2 3" key="1">
    <citation type="submission" date="2018-06" db="EMBL/GenBank/DDBJ databases">
        <title>Genomic Encyclopedia of Archaeal and Bacterial Type Strains, Phase II (KMG-II): from individual species to whole genera.</title>
        <authorList>
            <person name="Goeker M."/>
        </authorList>
    </citation>
    <scope>NUCLEOTIDE SEQUENCE [LARGE SCALE GENOMIC DNA]</scope>
    <source>
        <strain evidence="2 3">DSM 6779</strain>
    </source>
</reference>
<organism evidence="2 3">
    <name type="scientific">Breznakibacter xylanolyticus</name>
    <dbReference type="NCBI Taxonomy" id="990"/>
    <lineage>
        <taxon>Bacteria</taxon>
        <taxon>Pseudomonadati</taxon>
        <taxon>Bacteroidota</taxon>
        <taxon>Bacteroidia</taxon>
        <taxon>Marinilabiliales</taxon>
        <taxon>Marinilabiliaceae</taxon>
        <taxon>Breznakibacter</taxon>
    </lineage>
</organism>
<dbReference type="PANTHER" id="PTHR34219:SF3">
    <property type="entry name" value="BLL7967 PROTEIN"/>
    <property type="match status" value="1"/>
</dbReference>
<feature type="transmembrane region" description="Helical" evidence="1">
    <location>
        <begin position="373"/>
        <end position="395"/>
    </location>
</feature>
<dbReference type="InterPro" id="IPR005625">
    <property type="entry name" value="PepSY-ass_TM"/>
</dbReference>
<feature type="transmembrane region" description="Helical" evidence="1">
    <location>
        <begin position="21"/>
        <end position="49"/>
    </location>
</feature>
<dbReference type="OrthoDB" id="111691at2"/>
<protein>
    <submittedName>
        <fullName evidence="2">Putative iron-regulated membrane protein</fullName>
    </submittedName>
</protein>
<dbReference type="Pfam" id="PF03929">
    <property type="entry name" value="PepSY_TM"/>
    <property type="match status" value="1"/>
</dbReference>
<evidence type="ECO:0000313" key="2">
    <source>
        <dbReference type="EMBL" id="PZX11194.1"/>
    </source>
</evidence>
<feature type="transmembrane region" description="Helical" evidence="1">
    <location>
        <begin position="206"/>
        <end position="226"/>
    </location>
</feature>
<dbReference type="RefSeq" id="WP_111446999.1">
    <property type="nucleotide sequence ID" value="NZ_QKZK01000043.1"/>
</dbReference>
<keyword evidence="3" id="KW-1185">Reference proteome</keyword>
<feature type="transmembrane region" description="Helical" evidence="1">
    <location>
        <begin position="156"/>
        <end position="176"/>
    </location>
</feature>
<dbReference type="PANTHER" id="PTHR34219">
    <property type="entry name" value="IRON-REGULATED INNER MEMBRANE PROTEIN-RELATED"/>
    <property type="match status" value="1"/>
</dbReference>
<sequence>MNRLKSLFRPRRGAESMFRYISAMLHLWLGLLSSGVILVVCLTGSIYAFKTPVASWMNRRVANVSSSAMSPLTPGHIVEGIQGNGGVVHAITLPDDDTKSWIISYADGLTQSARTVYVDPYTGIELGEGSDASASFFSVVLSLHKTLLMNRVGKQVVGASVLVFVAMLLTGLVLWWPRNKKALRDGLSIKWRYPWLRVVRDLHNTLGFYSLVLLLFIALTGLYVAYPWVKNGIIVMLGGQSVTSVSVHASDASEPSGDFAGLLQQMLDKQAEQTSMGNAAPIGIDSVLWLARQQLGYSGHTVVRFPDEHDPRYTITCINDHNWLGVRMPDVLSLDKRGDVKSLDRFADKPLHKQFMALSLPLHTGEFMGLPGIILYALASLIGCSLPVTGFLLWWKKARISGR</sequence>